<sequence>MQKVILLILLSLVVIQAEDTYLNVYSKNQKYSFKVSLANFGQFRYGHTLTGRIQIGANYTYWGDQVDMNRINKTSNEYVKVNNTNLFDKPNGVKLDTSGCKSYQQFNDAYIQSYGSPIYIVDRGYCTFVRKASLAAKTGKMLIIIDNSDNEDVTESIMGDDLSGEKVRIPVVMISKKDGQKIKSLLEDEMSQDHFDSDLMVTASIKFYKPFSKQKSEVQYWMLPAELDSYKFLQNHTSFLQYLVQQEKLVFEPHFVLFRCNEDCQANYQRNGQSTQSFCIQGGKYCHPDPDGNGPLSGVDSLQLAITEMCVQSLFPQYFFDYFTEYNNCYGGNSKKLLSCQETAFKRVEELKPDAKKDSFTYEIKECRVAEIEKGKLLEQEYKLFTEQGLKFYPALFVNGSPYRGDLTLKESAQEFICEGFENLKNIDACEQFETPEEDGTSSSNDSNFNYVIITVCIVLFFVFLIGLFIYRRKIKLEVQKELTIQVDAAIQQYYALNEGK</sequence>
<dbReference type="RefSeq" id="XP_001007597.1">
    <property type="nucleotide sequence ID" value="XM_001007597.3"/>
</dbReference>
<keyword evidence="5" id="KW-0677">Repeat</keyword>
<keyword evidence="7 11" id="KW-1133">Transmembrane helix</keyword>
<dbReference type="InterPro" id="IPR003137">
    <property type="entry name" value="PA_domain"/>
</dbReference>
<dbReference type="Pfam" id="PF02225">
    <property type="entry name" value="PA"/>
    <property type="match status" value="1"/>
</dbReference>
<accession>I7MDD0</accession>
<keyword evidence="16" id="KW-1185">Reference proteome</keyword>
<evidence type="ECO:0000259" key="13">
    <source>
        <dbReference type="Pfam" id="PF02225"/>
    </source>
</evidence>
<dbReference type="InterPro" id="IPR056858">
    <property type="entry name" value="VSR_TRX"/>
</dbReference>
<dbReference type="KEGG" id="tet:TTHERM_00058640"/>
<dbReference type="PANTHER" id="PTHR22702:SF1">
    <property type="entry name" value="PROTEASE-ASSOCIATED DOMAIN-CONTAINING PROTEIN 1"/>
    <property type="match status" value="1"/>
</dbReference>
<keyword evidence="3 11" id="KW-0812">Transmembrane</keyword>
<evidence type="ECO:0000256" key="2">
    <source>
        <dbReference type="ARBA" id="ARBA00022536"/>
    </source>
</evidence>
<evidence type="ECO:0000256" key="9">
    <source>
        <dbReference type="ARBA" id="ARBA00023180"/>
    </source>
</evidence>
<dbReference type="InterPro" id="IPR046450">
    <property type="entry name" value="PA_dom_sf"/>
</dbReference>
<dbReference type="InParanoid" id="I7MDD0"/>
<evidence type="ECO:0000256" key="11">
    <source>
        <dbReference type="SAM" id="Phobius"/>
    </source>
</evidence>
<evidence type="ECO:0000256" key="6">
    <source>
        <dbReference type="ARBA" id="ARBA00022837"/>
    </source>
</evidence>
<dbReference type="OrthoDB" id="10045365at2759"/>
<dbReference type="SUPFAM" id="SSF52025">
    <property type="entry name" value="PA domain"/>
    <property type="match status" value="1"/>
</dbReference>
<dbReference type="Pfam" id="PF25011">
    <property type="entry name" value="VSR_TRX"/>
    <property type="match status" value="1"/>
</dbReference>
<proteinExistence type="predicted"/>
<feature type="chain" id="PRO_5003712254" evidence="12">
    <location>
        <begin position="18"/>
        <end position="501"/>
    </location>
</feature>
<reference evidence="16" key="1">
    <citation type="journal article" date="2006" name="PLoS Biol.">
        <title>Macronuclear genome sequence of the ciliate Tetrahymena thermophila, a model eukaryote.</title>
        <authorList>
            <person name="Eisen J.A."/>
            <person name="Coyne R.S."/>
            <person name="Wu M."/>
            <person name="Wu D."/>
            <person name="Thiagarajan M."/>
            <person name="Wortman J.R."/>
            <person name="Badger J.H."/>
            <person name="Ren Q."/>
            <person name="Amedeo P."/>
            <person name="Jones K.M."/>
            <person name="Tallon L.J."/>
            <person name="Delcher A.L."/>
            <person name="Salzberg S.L."/>
            <person name="Silva J.C."/>
            <person name="Haas B.J."/>
            <person name="Majoros W.H."/>
            <person name="Farzad M."/>
            <person name="Carlton J.M."/>
            <person name="Smith R.K. Jr."/>
            <person name="Garg J."/>
            <person name="Pearlman R.E."/>
            <person name="Karrer K.M."/>
            <person name="Sun L."/>
            <person name="Manning G."/>
            <person name="Elde N.C."/>
            <person name="Turkewitz A.P."/>
            <person name="Asai D.J."/>
            <person name="Wilkes D.E."/>
            <person name="Wang Y."/>
            <person name="Cai H."/>
            <person name="Collins K."/>
            <person name="Stewart B.A."/>
            <person name="Lee S.R."/>
            <person name="Wilamowska K."/>
            <person name="Weinberg Z."/>
            <person name="Ruzzo W.L."/>
            <person name="Wloga D."/>
            <person name="Gaertig J."/>
            <person name="Frankel J."/>
            <person name="Tsao C.-C."/>
            <person name="Gorovsky M.A."/>
            <person name="Keeling P.J."/>
            <person name="Waller R.F."/>
            <person name="Patron N.J."/>
            <person name="Cherry J.M."/>
            <person name="Stover N.A."/>
            <person name="Krieger C.J."/>
            <person name="del Toro C."/>
            <person name="Ryder H.F."/>
            <person name="Williamson S.C."/>
            <person name="Barbeau R.A."/>
            <person name="Hamilton E.P."/>
            <person name="Orias E."/>
        </authorList>
    </citation>
    <scope>NUCLEOTIDE SEQUENCE [LARGE SCALE GENOMIC DNA]</scope>
    <source>
        <strain evidence="16">SB210</strain>
    </source>
</reference>
<dbReference type="GeneID" id="7829568"/>
<evidence type="ECO:0000256" key="5">
    <source>
        <dbReference type="ARBA" id="ARBA00022737"/>
    </source>
</evidence>
<evidence type="ECO:0000256" key="8">
    <source>
        <dbReference type="ARBA" id="ARBA00023136"/>
    </source>
</evidence>
<keyword evidence="4 12" id="KW-0732">Signal</keyword>
<evidence type="ECO:0000256" key="3">
    <source>
        <dbReference type="ARBA" id="ARBA00022692"/>
    </source>
</evidence>
<evidence type="ECO:0000256" key="10">
    <source>
        <dbReference type="ARBA" id="ARBA00037847"/>
    </source>
</evidence>
<evidence type="ECO:0000256" key="1">
    <source>
        <dbReference type="ARBA" id="ARBA00004479"/>
    </source>
</evidence>
<keyword evidence="6" id="KW-0106">Calcium</keyword>
<dbReference type="OMA" id="IQFNIAN"/>
<dbReference type="HOGENOM" id="CLU_042606_0_0_1"/>
<name>I7MDD0_TETTS</name>
<dbReference type="GO" id="GO:0012505">
    <property type="term" value="C:endomembrane system"/>
    <property type="evidence" value="ECO:0007669"/>
    <property type="project" value="UniProtKB-SubCell"/>
</dbReference>
<dbReference type="GO" id="GO:0016020">
    <property type="term" value="C:membrane"/>
    <property type="evidence" value="ECO:0007669"/>
    <property type="project" value="UniProtKB-SubCell"/>
</dbReference>
<feature type="domain" description="Vacuolar sorting receptor thioredoxin-like" evidence="14">
    <location>
        <begin position="230"/>
        <end position="411"/>
    </location>
</feature>
<evidence type="ECO:0000256" key="4">
    <source>
        <dbReference type="ARBA" id="ARBA00022729"/>
    </source>
</evidence>
<keyword evidence="8 11" id="KW-0472">Membrane</keyword>
<evidence type="ECO:0000313" key="16">
    <source>
        <dbReference type="Proteomes" id="UP000009168"/>
    </source>
</evidence>
<evidence type="ECO:0000256" key="12">
    <source>
        <dbReference type="SAM" id="SignalP"/>
    </source>
</evidence>
<feature type="signal peptide" evidence="12">
    <location>
        <begin position="1"/>
        <end position="17"/>
    </location>
</feature>
<organism evidence="15 16">
    <name type="scientific">Tetrahymena thermophila (strain SB210)</name>
    <dbReference type="NCBI Taxonomy" id="312017"/>
    <lineage>
        <taxon>Eukaryota</taxon>
        <taxon>Sar</taxon>
        <taxon>Alveolata</taxon>
        <taxon>Ciliophora</taxon>
        <taxon>Intramacronucleata</taxon>
        <taxon>Oligohymenophorea</taxon>
        <taxon>Hymenostomatida</taxon>
        <taxon>Tetrahymenina</taxon>
        <taxon>Tetrahymenidae</taxon>
        <taxon>Tetrahymena</taxon>
    </lineage>
</organism>
<dbReference type="EMBL" id="GG662853">
    <property type="protein sequence ID" value="EAR87352.1"/>
    <property type="molecule type" value="Genomic_DNA"/>
</dbReference>
<dbReference type="Gene3D" id="3.50.30.30">
    <property type="match status" value="1"/>
</dbReference>
<comment type="subcellular location">
    <subcellularLocation>
        <location evidence="10">Endomembrane system</location>
        <topology evidence="10">Single-pass membrane protein</topology>
    </subcellularLocation>
    <subcellularLocation>
        <location evidence="1">Membrane</location>
        <topology evidence="1">Single-pass type I membrane protein</topology>
    </subcellularLocation>
</comment>
<protein>
    <submittedName>
        <fullName evidence="15">PA domain protein</fullName>
    </submittedName>
</protein>
<evidence type="ECO:0000313" key="15">
    <source>
        <dbReference type="EMBL" id="EAR87352.1"/>
    </source>
</evidence>
<dbReference type="AlphaFoldDB" id="I7MDD0"/>
<feature type="transmembrane region" description="Helical" evidence="11">
    <location>
        <begin position="451"/>
        <end position="471"/>
    </location>
</feature>
<gene>
    <name evidence="15" type="ORF">TTHERM_00058640</name>
</gene>
<keyword evidence="2" id="KW-0245">EGF-like domain</keyword>
<feature type="domain" description="PA" evidence="13">
    <location>
        <begin position="96"/>
        <end position="182"/>
    </location>
</feature>
<dbReference type="Proteomes" id="UP000009168">
    <property type="component" value="Unassembled WGS sequence"/>
</dbReference>
<dbReference type="PANTHER" id="PTHR22702">
    <property type="entry name" value="PROTEASE-ASSOCIATED DOMAIN-CONTAINING PROTEIN"/>
    <property type="match status" value="1"/>
</dbReference>
<evidence type="ECO:0000259" key="14">
    <source>
        <dbReference type="Pfam" id="PF25011"/>
    </source>
</evidence>
<evidence type="ECO:0000256" key="7">
    <source>
        <dbReference type="ARBA" id="ARBA00022989"/>
    </source>
</evidence>
<keyword evidence="9" id="KW-0325">Glycoprotein</keyword>